<keyword evidence="3" id="KW-1185">Reference proteome</keyword>
<evidence type="ECO:0000259" key="1">
    <source>
        <dbReference type="Pfam" id="PF03478"/>
    </source>
</evidence>
<evidence type="ECO:0000313" key="3">
    <source>
        <dbReference type="Proteomes" id="UP001443914"/>
    </source>
</evidence>
<dbReference type="EMBL" id="JBDFQZ010000002">
    <property type="protein sequence ID" value="KAK9748264.1"/>
    <property type="molecule type" value="Genomic_DNA"/>
</dbReference>
<dbReference type="Pfam" id="PF03478">
    <property type="entry name" value="Beta-prop_KIB1-4"/>
    <property type="match status" value="2"/>
</dbReference>
<sequence length="630" mass="72220">MEDAKVSPQTAVRGESLPCSIYTHGNDKSKKVQTFSTSAFNNRSYLRSIPEMRGKVVRAASQGWLLLRDERSEAEDPDNYSFTLLNPYTLKSIHLPALIFQNGGPIVWCVLTSPPSDEVDSNCCFIFLFFQGWAFSCPIRANYGCGCWISRRIEFEGEARYILHPVALNRPREPIYNNWFCTVESCGSIYEVRVGTRHYDGVHAVQVLELDLDRGKWVEVKCLGDRAFLLANYGSTWCSATATVKGNSVYFVHPDCVHEAVVCYSSNLVRISAGWEELECVSQPQDDNLSANNLNELPLHIIVLISEHMHLFDYWNFRRTCKLIHSETSIPQWRTNNSLPLLMVFEDDDGLCRVMDPCRDDSPSFVLQFSQHVFDIKFSKNGWLLITDKSSLQYYNPFTRERGDLPPAPWTYMPIGFSTYPTCPSCLTVSINNYDGDEVVIDCLQFGDKEWNSWGFDINTEDGTFNPGVCSPAYYAGGFYVLDKDKANLGVFELVDGDPEWTVYHNRPPIRAGEIHSSYLVECGEELISVFIGKNGSWVQVFKLNNTKKKKKEWVRIKDLGNHVLFISHVSCHSVVTRESHMRNRIYVPWLKGNRIVFYSLKTKKYHVDGSDDHCDDFFFMKQPFKCCWM</sequence>
<reference evidence="2" key="1">
    <citation type="submission" date="2024-03" db="EMBL/GenBank/DDBJ databases">
        <title>WGS assembly of Saponaria officinalis var. Norfolk2.</title>
        <authorList>
            <person name="Jenkins J."/>
            <person name="Shu S."/>
            <person name="Grimwood J."/>
            <person name="Barry K."/>
            <person name="Goodstein D."/>
            <person name="Schmutz J."/>
            <person name="Leebens-Mack J."/>
            <person name="Osbourn A."/>
        </authorList>
    </citation>
    <scope>NUCLEOTIDE SEQUENCE [LARGE SCALE GENOMIC DNA]</scope>
    <source>
        <strain evidence="2">JIC</strain>
    </source>
</reference>
<dbReference type="PANTHER" id="PTHR33127:SF69">
    <property type="entry name" value="OS09G0340800 PROTEIN"/>
    <property type="match status" value="1"/>
</dbReference>
<accession>A0AAW1MJI4</accession>
<protein>
    <recommendedName>
        <fullName evidence="1">KIB1-4 beta-propeller domain-containing protein</fullName>
    </recommendedName>
</protein>
<dbReference type="SUPFAM" id="SSF69322">
    <property type="entry name" value="Tricorn protease domain 2"/>
    <property type="match status" value="1"/>
</dbReference>
<evidence type="ECO:0000313" key="2">
    <source>
        <dbReference type="EMBL" id="KAK9748264.1"/>
    </source>
</evidence>
<feature type="domain" description="KIB1-4 beta-propeller" evidence="1">
    <location>
        <begin position="176"/>
        <end position="257"/>
    </location>
</feature>
<dbReference type="Proteomes" id="UP001443914">
    <property type="component" value="Unassembled WGS sequence"/>
</dbReference>
<dbReference type="InterPro" id="IPR005174">
    <property type="entry name" value="KIB1-4_b-propeller"/>
</dbReference>
<name>A0AAW1MJI4_SAPOF</name>
<gene>
    <name evidence="2" type="ORF">RND81_02G046300</name>
</gene>
<proteinExistence type="predicted"/>
<dbReference type="AlphaFoldDB" id="A0AAW1MJI4"/>
<dbReference type="PANTHER" id="PTHR33127">
    <property type="entry name" value="TRANSMEMBRANE PROTEIN"/>
    <property type="match status" value="1"/>
</dbReference>
<comment type="caution">
    <text evidence="2">The sequence shown here is derived from an EMBL/GenBank/DDBJ whole genome shotgun (WGS) entry which is preliminary data.</text>
</comment>
<organism evidence="2 3">
    <name type="scientific">Saponaria officinalis</name>
    <name type="common">Common soapwort</name>
    <name type="synonym">Lychnis saponaria</name>
    <dbReference type="NCBI Taxonomy" id="3572"/>
    <lineage>
        <taxon>Eukaryota</taxon>
        <taxon>Viridiplantae</taxon>
        <taxon>Streptophyta</taxon>
        <taxon>Embryophyta</taxon>
        <taxon>Tracheophyta</taxon>
        <taxon>Spermatophyta</taxon>
        <taxon>Magnoliopsida</taxon>
        <taxon>eudicotyledons</taxon>
        <taxon>Gunneridae</taxon>
        <taxon>Pentapetalae</taxon>
        <taxon>Caryophyllales</taxon>
        <taxon>Caryophyllaceae</taxon>
        <taxon>Caryophylleae</taxon>
        <taxon>Saponaria</taxon>
    </lineage>
</organism>
<feature type="domain" description="KIB1-4 beta-propeller" evidence="1">
    <location>
        <begin position="379"/>
        <end position="588"/>
    </location>
</feature>